<keyword evidence="2" id="KW-1185">Reference proteome</keyword>
<sequence length="420" mass="46219">MSGWTAPARTPEALKAYAAAEADRAVRPDRYQLGADAVEIVIDRGTRREGAGVLGDADQWRPGLLHYLVSAEEDGRLNAVGALTAQRTAAGRLAARAAITRYLHEHPDTEHRSLNPPIIITGGWRTGTTFLFRLLDRDPRLRAPLPAELGMPWRLPGTLEADERARRLEAAAAGPYMLHVLNPAMAAVHDSGPNLPEECVLGMGTTLRNWGFTATTRLDGYATWLAGQDFTAEYAQHRRMLQILDAGYGRRWVLKAPAHTAELRHVIATYPGACIVQLHRDIVETVASGASLFATYRSTYSDHVDGADVGRFQTEQTELWLRRAVAARASASTVTWLDLQYTDLVADPEATVRRIYAAAQMEPPDLAGMLAEQHRAQPRHGKGRHSYQPEQFGIDPDELRERMGFYTRALAGSEAGCAQS</sequence>
<dbReference type="STRING" id="1766.XA26_04680"/>
<dbReference type="Proteomes" id="UP000057134">
    <property type="component" value="Chromosome"/>
</dbReference>
<dbReference type="InterPro" id="IPR052736">
    <property type="entry name" value="Stf3_sulfotransferase"/>
</dbReference>
<name>A0A0N9XDV1_MYCFO</name>
<gene>
    <name evidence="1" type="ORF">XA26_04680</name>
</gene>
<reference evidence="1 2" key="1">
    <citation type="journal article" date="2015" name="MBio">
        <title>Enzymatic Degradation of Phenazines Can Generate Energy and Protect Sensitive Organisms from Toxicity.</title>
        <authorList>
            <person name="Costa K.C."/>
            <person name="Bergkessel M."/>
            <person name="Saunders S."/>
            <person name="Korlach J."/>
            <person name="Newman D.K."/>
        </authorList>
    </citation>
    <scope>NUCLEOTIDE SEQUENCE [LARGE SCALE GENOMIC DNA]</scope>
    <source>
        <strain evidence="1 2">CT6</strain>
    </source>
</reference>
<dbReference type="PATRIC" id="fig|1766.6.peg.460"/>
<dbReference type="Pfam" id="PF13469">
    <property type="entry name" value="Sulfotransfer_3"/>
    <property type="match status" value="1"/>
</dbReference>
<dbReference type="PANTHER" id="PTHR36451:SF1">
    <property type="entry name" value="OMEGA-HYDROXY-BETA-DIHYDROMENAQUINONE-9 SULFOTRANSFERASE STF3"/>
    <property type="match status" value="1"/>
</dbReference>
<organism evidence="1 2">
    <name type="scientific">Mycolicibacterium fortuitum</name>
    <name type="common">Mycobacterium fortuitum</name>
    <dbReference type="NCBI Taxonomy" id="1766"/>
    <lineage>
        <taxon>Bacteria</taxon>
        <taxon>Bacillati</taxon>
        <taxon>Actinomycetota</taxon>
        <taxon>Actinomycetes</taxon>
        <taxon>Mycobacteriales</taxon>
        <taxon>Mycobacteriaceae</taxon>
        <taxon>Mycolicibacterium</taxon>
    </lineage>
</organism>
<dbReference type="PANTHER" id="PTHR36451">
    <property type="entry name" value="PAPS-DEPENDENT SULFOTRANSFERASE STF3"/>
    <property type="match status" value="1"/>
</dbReference>
<dbReference type="InterPro" id="IPR027417">
    <property type="entry name" value="P-loop_NTPase"/>
</dbReference>
<dbReference type="KEGG" id="mft:XA26_04680"/>
<proteinExistence type="predicted"/>
<evidence type="ECO:0000313" key="1">
    <source>
        <dbReference type="EMBL" id="ALI24329.1"/>
    </source>
</evidence>
<evidence type="ECO:0008006" key="3">
    <source>
        <dbReference type="Google" id="ProtNLM"/>
    </source>
</evidence>
<dbReference type="RefSeq" id="WP_054600888.1">
    <property type="nucleotide sequence ID" value="NZ_CP011269.1"/>
</dbReference>
<dbReference type="Gene3D" id="3.40.50.300">
    <property type="entry name" value="P-loop containing nucleotide triphosphate hydrolases"/>
    <property type="match status" value="1"/>
</dbReference>
<accession>A0A0N9XDV1</accession>
<dbReference type="EMBL" id="CP011269">
    <property type="protein sequence ID" value="ALI24329.1"/>
    <property type="molecule type" value="Genomic_DNA"/>
</dbReference>
<dbReference type="SUPFAM" id="SSF52540">
    <property type="entry name" value="P-loop containing nucleoside triphosphate hydrolases"/>
    <property type="match status" value="1"/>
</dbReference>
<dbReference type="AlphaFoldDB" id="A0A0N9XDV1"/>
<protein>
    <recommendedName>
        <fullName evidence="3">Sulfotransferase</fullName>
    </recommendedName>
</protein>
<evidence type="ECO:0000313" key="2">
    <source>
        <dbReference type="Proteomes" id="UP000057134"/>
    </source>
</evidence>